<keyword evidence="11" id="KW-1185">Reference proteome</keyword>
<feature type="signal peptide" evidence="9">
    <location>
        <begin position="1"/>
        <end position="18"/>
    </location>
</feature>
<keyword evidence="5 9" id="KW-0378">Hydrolase</keyword>
<dbReference type="InterPro" id="IPR011990">
    <property type="entry name" value="TPR-like_helical_dom_sf"/>
</dbReference>
<dbReference type="EC" id="3.5.2.6" evidence="3 9"/>
<comment type="similarity">
    <text evidence="2 9">Belongs to the hcp beta-lactamase family.</text>
</comment>
<dbReference type="PATRIC" id="fig|1357399.3.peg.949"/>
<dbReference type="InterPro" id="IPR040239">
    <property type="entry name" value="HcpB-like"/>
</dbReference>
<dbReference type="PANTHER" id="PTHR13891:SF1">
    <property type="entry name" value="CYTOCHROME C OXIDASE ASSEMBLY FACTOR 7"/>
    <property type="match status" value="1"/>
</dbReference>
<name>V8CIH0_9HELI</name>
<keyword evidence="4" id="KW-0677">Repeat</keyword>
<dbReference type="Pfam" id="PF08238">
    <property type="entry name" value="Sel1"/>
    <property type="match status" value="5"/>
</dbReference>
<accession>V8CIH0</accession>
<keyword evidence="7" id="KW-1015">Disulfide bond</keyword>
<dbReference type="GO" id="GO:0005576">
    <property type="term" value="C:extracellular region"/>
    <property type="evidence" value="ECO:0007669"/>
    <property type="project" value="UniProtKB-SubCell"/>
</dbReference>
<dbReference type="Gene3D" id="1.25.40.10">
    <property type="entry name" value="Tetratricopeptide repeat domain"/>
    <property type="match status" value="1"/>
</dbReference>
<sequence length="243" mass="27090">MKKWILGLLGLCACVVLGLTDTSSQDTESRKIDTETALALLEKGDINGLEKLCDAEVGLGCTFVGAYYYDQHNITQAKMWFEKGCRLNEAMSCGMLGSYYHRAKNYTQALQLYTKSCDGGSMPACSSLADFFRNGLGVERNEKVALELDIAACNGEIKNSCFYAGFAYEVGKDFAKARQFYKKGCELNDAESCFNLGTMYHNGEVVRQNWYEARELYGKACDLGLQEGCKNYKSYQVTTEVVR</sequence>
<dbReference type="Proteomes" id="UP000018688">
    <property type="component" value="Unassembled WGS sequence"/>
</dbReference>
<dbReference type="AlphaFoldDB" id="V8CIH0"/>
<evidence type="ECO:0000256" key="9">
    <source>
        <dbReference type="RuleBase" id="RU366075"/>
    </source>
</evidence>
<keyword evidence="9" id="KW-0964">Secreted</keyword>
<dbReference type="STRING" id="1357399.HMPREF2087_00903"/>
<protein>
    <recommendedName>
        <fullName evidence="3 9">Beta-lactamase</fullName>
        <ecNumber evidence="3 9">3.5.2.6</ecNumber>
    </recommendedName>
</protein>
<dbReference type="InterPro" id="IPR006597">
    <property type="entry name" value="Sel1-like"/>
</dbReference>
<evidence type="ECO:0000256" key="5">
    <source>
        <dbReference type="ARBA" id="ARBA00022801"/>
    </source>
</evidence>
<comment type="subcellular location">
    <subcellularLocation>
        <location evidence="9">Secreted</location>
    </subcellularLocation>
</comment>
<dbReference type="PANTHER" id="PTHR13891">
    <property type="entry name" value="CYTOCHROME C OXIDASE ASSEMBLY FACTOR 7"/>
    <property type="match status" value="1"/>
</dbReference>
<organism evidence="10 11">
    <name type="scientific">Helicobacter canis NCTC 12740</name>
    <dbReference type="NCBI Taxonomy" id="1357399"/>
    <lineage>
        <taxon>Bacteria</taxon>
        <taxon>Pseudomonadati</taxon>
        <taxon>Campylobacterota</taxon>
        <taxon>Epsilonproteobacteria</taxon>
        <taxon>Campylobacterales</taxon>
        <taxon>Helicobacteraceae</taxon>
        <taxon>Helicobacter</taxon>
    </lineage>
</organism>
<dbReference type="GO" id="GO:0008800">
    <property type="term" value="F:beta-lactamase activity"/>
    <property type="evidence" value="ECO:0007669"/>
    <property type="project" value="UniProtKB-UniRule"/>
</dbReference>
<evidence type="ECO:0000256" key="4">
    <source>
        <dbReference type="ARBA" id="ARBA00022737"/>
    </source>
</evidence>
<dbReference type="RefSeq" id="WP_023929850.1">
    <property type="nucleotide sequence ID" value="NZ_KI669458.1"/>
</dbReference>
<dbReference type="EMBL" id="AZJJ01000002">
    <property type="protein sequence ID" value="ETD26521.1"/>
    <property type="molecule type" value="Genomic_DNA"/>
</dbReference>
<dbReference type="SUPFAM" id="SSF81901">
    <property type="entry name" value="HCP-like"/>
    <property type="match status" value="1"/>
</dbReference>
<comment type="function">
    <text evidence="9">Hydrolyzes 6-aminopenicillinic acid and 7-aminocephalosporanic acid (ACA) derivatives.</text>
</comment>
<dbReference type="HOGENOM" id="CLU_000288_36_8_7"/>
<comment type="catalytic activity">
    <reaction evidence="1 9">
        <text>a beta-lactam + H2O = a substituted beta-amino acid</text>
        <dbReference type="Rhea" id="RHEA:20401"/>
        <dbReference type="ChEBI" id="CHEBI:15377"/>
        <dbReference type="ChEBI" id="CHEBI:35627"/>
        <dbReference type="ChEBI" id="CHEBI:140347"/>
        <dbReference type="EC" id="3.5.2.6"/>
    </reaction>
</comment>
<dbReference type="eggNOG" id="COG0790">
    <property type="taxonomic scope" value="Bacteria"/>
</dbReference>
<feature type="chain" id="PRO_5023976203" description="Beta-lactamase" evidence="9">
    <location>
        <begin position="19"/>
        <end position="243"/>
    </location>
</feature>
<evidence type="ECO:0000256" key="2">
    <source>
        <dbReference type="ARBA" id="ARBA00008486"/>
    </source>
</evidence>
<evidence type="ECO:0000256" key="1">
    <source>
        <dbReference type="ARBA" id="ARBA00001526"/>
    </source>
</evidence>
<keyword evidence="9" id="KW-0732">Signal</keyword>
<evidence type="ECO:0000256" key="8">
    <source>
        <dbReference type="ARBA" id="ARBA00023251"/>
    </source>
</evidence>
<reference evidence="10 11" key="1">
    <citation type="submission" date="2013-10" db="EMBL/GenBank/DDBJ databases">
        <title>The Genome Sequence of Helicobacter canis NCTC 12740.</title>
        <authorList>
            <consortium name="The Broad Institute Genomics Platform"/>
            <person name="Earl A."/>
            <person name="Fox J.G."/>
            <person name="Shen Z."/>
            <person name="Young S.K."/>
            <person name="Zeng Q."/>
            <person name="Gargeya S."/>
            <person name="Fitzgerald M."/>
            <person name="Abouelleil A."/>
            <person name="Alvarado L."/>
            <person name="Chapman S.B."/>
            <person name="Gainer-Dewar J."/>
            <person name="Goldberg J."/>
            <person name="Griggs A."/>
            <person name="Gujja S."/>
            <person name="Hansen M."/>
            <person name="Howarth C."/>
            <person name="Imamovic A."/>
            <person name="Ireland A."/>
            <person name="Larimer J."/>
            <person name="McCowan C."/>
            <person name="Murphy C."/>
            <person name="Pearson M."/>
            <person name="Poon T.W."/>
            <person name="Priest M."/>
            <person name="Roberts A."/>
            <person name="Saif S."/>
            <person name="Shea T."/>
            <person name="Sykes S."/>
            <person name="Wortman J."/>
            <person name="Nusbaum C."/>
            <person name="Birren B."/>
        </authorList>
    </citation>
    <scope>NUCLEOTIDE SEQUENCE [LARGE SCALE GENOMIC DNA]</scope>
    <source>
        <strain evidence="10 11">NCTC 12740</strain>
    </source>
</reference>
<comment type="caution">
    <text evidence="10">The sequence shown here is derived from an EMBL/GenBank/DDBJ whole genome shotgun (WGS) entry which is preliminary data.</text>
</comment>
<gene>
    <name evidence="10" type="ORF">HMPREF2087_00903</name>
</gene>
<dbReference type="SMART" id="SM00671">
    <property type="entry name" value="SEL1"/>
    <property type="match status" value="5"/>
</dbReference>
<evidence type="ECO:0000256" key="6">
    <source>
        <dbReference type="ARBA" id="ARBA00022803"/>
    </source>
</evidence>
<dbReference type="GO" id="GO:0046677">
    <property type="term" value="P:response to antibiotic"/>
    <property type="evidence" value="ECO:0007669"/>
    <property type="project" value="UniProtKB-KW"/>
</dbReference>
<evidence type="ECO:0000313" key="10">
    <source>
        <dbReference type="EMBL" id="ETD26521.1"/>
    </source>
</evidence>
<proteinExistence type="inferred from homology"/>
<dbReference type="OrthoDB" id="5329840at2"/>
<keyword evidence="8" id="KW-0046">Antibiotic resistance</keyword>
<evidence type="ECO:0000256" key="7">
    <source>
        <dbReference type="ARBA" id="ARBA00023157"/>
    </source>
</evidence>
<keyword evidence="6" id="KW-0802">TPR repeat</keyword>
<evidence type="ECO:0000313" key="11">
    <source>
        <dbReference type="Proteomes" id="UP000018688"/>
    </source>
</evidence>
<evidence type="ECO:0000256" key="3">
    <source>
        <dbReference type="ARBA" id="ARBA00012865"/>
    </source>
</evidence>